<dbReference type="VEuPathDB" id="GiardiaDB:SS50377_20858"/>
<accession>V6LIJ5</accession>
<dbReference type="EMBL" id="KI546135">
    <property type="protein sequence ID" value="EST43536.1"/>
    <property type="molecule type" value="Genomic_DNA"/>
</dbReference>
<evidence type="ECO:0000256" key="1">
    <source>
        <dbReference type="SAM" id="MobiDB-lite"/>
    </source>
</evidence>
<proteinExistence type="predicted"/>
<sequence length="125" mass="13834">MDKPTAKTTKTTERPAKITKTTERPAKITKTTERPANTTEKPTRGPKTTERAAAVKFDLQNIPTELDLNKLSESISSSVNFQVKITKTTKGILCSSDAKNEKALVEVLTRLKVNGEQIIHKKISQ</sequence>
<feature type="compositionally biased region" description="Basic and acidic residues" evidence="1">
    <location>
        <begin position="1"/>
        <end position="33"/>
    </location>
</feature>
<feature type="region of interest" description="Disordered" evidence="1">
    <location>
        <begin position="1"/>
        <end position="50"/>
    </location>
</feature>
<evidence type="ECO:0000313" key="2">
    <source>
        <dbReference type="EMBL" id="EST43536.1"/>
    </source>
</evidence>
<gene>
    <name evidence="2" type="ORF">SS50377_16571</name>
</gene>
<reference evidence="2" key="1">
    <citation type="journal article" date="2014" name="PLoS Genet.">
        <title>The Genome of Spironucleus salmonicida Highlights a Fish Pathogen Adapted to Fluctuating Environments.</title>
        <authorList>
            <person name="Xu F."/>
            <person name="Jerlstrom-Hultqvist J."/>
            <person name="Einarsson E."/>
            <person name="Astvaldsson A."/>
            <person name="Svard S.G."/>
            <person name="Andersson J.O."/>
        </authorList>
    </citation>
    <scope>NUCLEOTIDE SEQUENCE</scope>
</reference>
<feature type="compositionally biased region" description="Basic and acidic residues" evidence="1">
    <location>
        <begin position="41"/>
        <end position="50"/>
    </location>
</feature>
<dbReference type="AlphaFoldDB" id="V6LIJ5"/>
<name>V6LIJ5_9EUKA</name>
<organism evidence="2">
    <name type="scientific">Spironucleus salmonicida</name>
    <dbReference type="NCBI Taxonomy" id="348837"/>
    <lineage>
        <taxon>Eukaryota</taxon>
        <taxon>Metamonada</taxon>
        <taxon>Diplomonadida</taxon>
        <taxon>Hexamitidae</taxon>
        <taxon>Hexamitinae</taxon>
        <taxon>Spironucleus</taxon>
    </lineage>
</organism>
<protein>
    <submittedName>
        <fullName evidence="2">Uncharacterized protein</fullName>
    </submittedName>
</protein>